<feature type="domain" description="PAS" evidence="6">
    <location>
        <begin position="13"/>
        <end position="85"/>
    </location>
</feature>
<sequence length="333" mass="38513">MKQHVNSAILGFSEQNLHTLLELISDGIWDWNANTGAVYRNPGWYSMLGYPRDSLSGTVGTWENIIHPDDYPRVMEHFRRCITQDEQYQIEYRCQCRNGTYLWIEDRARIIARNPDGSVARMLGVHKNIDAAKRLILNLQQKNKSLETIIAERTAELLVLNQQLQHRLKEYKILLERDPLTLAANRYGLERALSEQCERARLFRQPLSAIVLDVDDFKEINDKHGHLFGDTTLRKIADCIRSSLREKDVVARWGGDEFVLVLPETAHEEAEQVACLIQRNVNQIRQPDEQQIKLTLSFGVVQFRENETQIDFLERADKALYRAKGAGKNSISR</sequence>
<comment type="pathway">
    <text evidence="2">Purine metabolism; 3',5'-cyclic di-GMP biosynthesis.</text>
</comment>
<dbReference type="SMART" id="SM00091">
    <property type="entry name" value="PAS"/>
    <property type="match status" value="1"/>
</dbReference>
<keyword evidence="4" id="KW-0342">GTP-binding</keyword>
<organism evidence="9 10">
    <name type="scientific">Pluralibacter gergoviae</name>
    <name type="common">Enterobacter gergoviae</name>
    <dbReference type="NCBI Taxonomy" id="61647"/>
    <lineage>
        <taxon>Bacteria</taxon>
        <taxon>Pseudomonadati</taxon>
        <taxon>Pseudomonadota</taxon>
        <taxon>Gammaproteobacteria</taxon>
        <taxon>Enterobacterales</taxon>
        <taxon>Enterobacteriaceae</taxon>
        <taxon>Pluralibacter</taxon>
    </lineage>
</organism>
<evidence type="ECO:0000313" key="10">
    <source>
        <dbReference type="Proteomes" id="UP000036196"/>
    </source>
</evidence>
<evidence type="ECO:0000259" key="6">
    <source>
        <dbReference type="PROSITE" id="PS50112"/>
    </source>
</evidence>
<keyword evidence="10" id="KW-1185">Reference proteome</keyword>
<dbReference type="Gene3D" id="3.30.70.270">
    <property type="match status" value="1"/>
</dbReference>
<dbReference type="PANTHER" id="PTHR45138:SF9">
    <property type="entry name" value="DIGUANYLATE CYCLASE DGCM-RELATED"/>
    <property type="match status" value="1"/>
</dbReference>
<comment type="caution">
    <text evidence="9">The sequence shown here is derived from an EMBL/GenBank/DDBJ whole genome shotgun (WGS) entry which is preliminary data.</text>
</comment>
<dbReference type="PROSITE" id="PS50112">
    <property type="entry name" value="PAS"/>
    <property type="match status" value="1"/>
</dbReference>
<dbReference type="InterPro" id="IPR000700">
    <property type="entry name" value="PAS-assoc_C"/>
</dbReference>
<dbReference type="GO" id="GO:0052621">
    <property type="term" value="F:diguanylate cyclase activity"/>
    <property type="evidence" value="ECO:0007669"/>
    <property type="project" value="UniProtKB-EC"/>
</dbReference>
<dbReference type="SMART" id="SM00086">
    <property type="entry name" value="PAC"/>
    <property type="match status" value="1"/>
</dbReference>
<evidence type="ECO:0000313" key="9">
    <source>
        <dbReference type="EMBL" id="KMK11988.1"/>
    </source>
</evidence>
<comment type="cofactor">
    <cofactor evidence="1">
        <name>Mg(2+)</name>
        <dbReference type="ChEBI" id="CHEBI:18420"/>
    </cofactor>
</comment>
<dbReference type="RefSeq" id="WP_048280059.1">
    <property type="nucleotide sequence ID" value="NZ_LDZF01000022.1"/>
</dbReference>
<dbReference type="Gene3D" id="3.30.450.20">
    <property type="entry name" value="PAS domain"/>
    <property type="match status" value="1"/>
</dbReference>
<evidence type="ECO:0000256" key="2">
    <source>
        <dbReference type="ARBA" id="ARBA00004665"/>
    </source>
</evidence>
<dbReference type="Proteomes" id="UP000036196">
    <property type="component" value="Unassembled WGS sequence"/>
</dbReference>
<dbReference type="InterPro" id="IPR000014">
    <property type="entry name" value="PAS"/>
</dbReference>
<comment type="catalytic activity">
    <reaction evidence="5">
        <text>2 GTP = 3',3'-c-di-GMP + 2 diphosphate</text>
        <dbReference type="Rhea" id="RHEA:24898"/>
        <dbReference type="ChEBI" id="CHEBI:33019"/>
        <dbReference type="ChEBI" id="CHEBI:37565"/>
        <dbReference type="ChEBI" id="CHEBI:58805"/>
        <dbReference type="EC" id="2.7.7.65"/>
    </reaction>
</comment>
<dbReference type="InterPro" id="IPR001610">
    <property type="entry name" value="PAC"/>
</dbReference>
<gene>
    <name evidence="9" type="ORF">ABW06_18645</name>
</gene>
<protein>
    <recommendedName>
        <fullName evidence="3">diguanylate cyclase</fullName>
        <ecNumber evidence="3">2.7.7.65</ecNumber>
    </recommendedName>
</protein>
<dbReference type="FunFam" id="3.30.70.270:FF:000001">
    <property type="entry name" value="Diguanylate cyclase domain protein"/>
    <property type="match status" value="1"/>
</dbReference>
<dbReference type="AlphaFoldDB" id="A0A0J5KWQ9"/>
<dbReference type="PROSITE" id="PS50113">
    <property type="entry name" value="PAC"/>
    <property type="match status" value="1"/>
</dbReference>
<evidence type="ECO:0000259" key="8">
    <source>
        <dbReference type="PROSITE" id="PS50887"/>
    </source>
</evidence>
<dbReference type="NCBIfam" id="TIGR00254">
    <property type="entry name" value="GGDEF"/>
    <property type="match status" value="1"/>
</dbReference>
<dbReference type="EMBL" id="LDZF01000022">
    <property type="protein sequence ID" value="KMK11988.1"/>
    <property type="molecule type" value="Genomic_DNA"/>
</dbReference>
<proteinExistence type="predicted"/>
<dbReference type="SMART" id="SM00267">
    <property type="entry name" value="GGDEF"/>
    <property type="match status" value="1"/>
</dbReference>
<accession>A0A0J5KWQ9</accession>
<evidence type="ECO:0000256" key="5">
    <source>
        <dbReference type="ARBA" id="ARBA00034247"/>
    </source>
</evidence>
<dbReference type="InterPro" id="IPR043128">
    <property type="entry name" value="Rev_trsase/Diguanyl_cyclase"/>
</dbReference>
<dbReference type="InterPro" id="IPR000160">
    <property type="entry name" value="GGDEF_dom"/>
</dbReference>
<evidence type="ECO:0000256" key="1">
    <source>
        <dbReference type="ARBA" id="ARBA00001946"/>
    </source>
</evidence>
<feature type="domain" description="PAC" evidence="7">
    <location>
        <begin position="88"/>
        <end position="141"/>
    </location>
</feature>
<dbReference type="FunFam" id="3.30.450.20:FF:000099">
    <property type="entry name" value="Sensory box sensor histidine kinase"/>
    <property type="match status" value="1"/>
</dbReference>
<dbReference type="Pfam" id="PF00990">
    <property type="entry name" value="GGDEF"/>
    <property type="match status" value="1"/>
</dbReference>
<feature type="domain" description="GGDEF" evidence="8">
    <location>
        <begin position="205"/>
        <end position="333"/>
    </location>
</feature>
<dbReference type="CDD" id="cd00130">
    <property type="entry name" value="PAS"/>
    <property type="match status" value="1"/>
</dbReference>
<evidence type="ECO:0000256" key="3">
    <source>
        <dbReference type="ARBA" id="ARBA00012528"/>
    </source>
</evidence>
<dbReference type="PANTHER" id="PTHR45138">
    <property type="entry name" value="REGULATORY COMPONENTS OF SENSORY TRANSDUCTION SYSTEM"/>
    <property type="match status" value="1"/>
</dbReference>
<dbReference type="CDD" id="cd01949">
    <property type="entry name" value="GGDEF"/>
    <property type="match status" value="1"/>
</dbReference>
<dbReference type="PATRIC" id="fig|61647.15.peg.2266"/>
<evidence type="ECO:0000256" key="4">
    <source>
        <dbReference type="ARBA" id="ARBA00023134"/>
    </source>
</evidence>
<dbReference type="PROSITE" id="PS50887">
    <property type="entry name" value="GGDEF"/>
    <property type="match status" value="1"/>
</dbReference>
<dbReference type="SUPFAM" id="SSF55785">
    <property type="entry name" value="PYP-like sensor domain (PAS domain)"/>
    <property type="match status" value="1"/>
</dbReference>
<dbReference type="Pfam" id="PF08447">
    <property type="entry name" value="PAS_3"/>
    <property type="match status" value="1"/>
</dbReference>
<name>A0A0J5KWQ9_PLUGE</name>
<reference evidence="9 10" key="1">
    <citation type="submission" date="2015-05" db="EMBL/GenBank/DDBJ databases">
        <title>Genome sequences of Pluralibacter gergoviae.</title>
        <authorList>
            <person name="Greninger A.L."/>
            <person name="Miller S."/>
        </authorList>
    </citation>
    <scope>NUCLEOTIDE SEQUENCE [LARGE SCALE GENOMIC DNA]</scope>
    <source>
        <strain evidence="9 10">JS81F13</strain>
    </source>
</reference>
<dbReference type="InterPro" id="IPR050469">
    <property type="entry name" value="Diguanylate_Cyclase"/>
</dbReference>
<dbReference type="eggNOG" id="COG3706">
    <property type="taxonomic scope" value="Bacteria"/>
</dbReference>
<dbReference type="NCBIfam" id="TIGR00229">
    <property type="entry name" value="sensory_box"/>
    <property type="match status" value="1"/>
</dbReference>
<evidence type="ECO:0000259" key="7">
    <source>
        <dbReference type="PROSITE" id="PS50113"/>
    </source>
</evidence>
<dbReference type="InterPro" id="IPR029787">
    <property type="entry name" value="Nucleotide_cyclase"/>
</dbReference>
<dbReference type="InterPro" id="IPR013655">
    <property type="entry name" value="PAS_fold_3"/>
</dbReference>
<dbReference type="STRING" id="61647.LG71_03555"/>
<keyword evidence="4" id="KW-0547">Nucleotide-binding</keyword>
<dbReference type="EC" id="2.7.7.65" evidence="3"/>
<dbReference type="InterPro" id="IPR035965">
    <property type="entry name" value="PAS-like_dom_sf"/>
</dbReference>
<dbReference type="SUPFAM" id="SSF55073">
    <property type="entry name" value="Nucleotide cyclase"/>
    <property type="match status" value="1"/>
</dbReference>
<dbReference type="GO" id="GO:0005525">
    <property type="term" value="F:GTP binding"/>
    <property type="evidence" value="ECO:0007669"/>
    <property type="project" value="UniProtKB-KW"/>
</dbReference>